<evidence type="ECO:0000256" key="3">
    <source>
        <dbReference type="ARBA" id="ARBA00022989"/>
    </source>
</evidence>
<feature type="non-terminal residue" evidence="8">
    <location>
        <position position="158"/>
    </location>
</feature>
<evidence type="ECO:0000256" key="6">
    <source>
        <dbReference type="SAM" id="Phobius"/>
    </source>
</evidence>
<evidence type="ECO:0000256" key="5">
    <source>
        <dbReference type="ARBA" id="ARBA00023242"/>
    </source>
</evidence>
<reference evidence="8 9" key="1">
    <citation type="submission" date="2023-08" db="EMBL/GenBank/DDBJ databases">
        <title>Black Yeasts Isolated from many extreme environments.</title>
        <authorList>
            <person name="Coleine C."/>
            <person name="Stajich J.E."/>
            <person name="Selbmann L."/>
        </authorList>
    </citation>
    <scope>NUCLEOTIDE SEQUENCE [LARGE SCALE GENOMIC DNA]</scope>
    <source>
        <strain evidence="8 9">CCFEE 536</strain>
    </source>
</reference>
<dbReference type="PANTHER" id="PTHR28538">
    <property type="entry name" value="INTEGRAL INNER NUCLEAR MEMBRANE PROTEIN IMA1"/>
    <property type="match status" value="1"/>
</dbReference>
<protein>
    <recommendedName>
        <fullName evidence="7">Ima1 N-terminal domain-containing protein</fullName>
    </recommendedName>
</protein>
<evidence type="ECO:0000259" key="7">
    <source>
        <dbReference type="Pfam" id="PF09779"/>
    </source>
</evidence>
<comment type="subcellular location">
    <subcellularLocation>
        <location evidence="1">Nucleus inner membrane</location>
        <topology evidence="1">Multi-pass membrane protein</topology>
    </subcellularLocation>
</comment>
<comment type="caution">
    <text evidence="8">The sequence shown here is derived from an EMBL/GenBank/DDBJ whole genome shotgun (WGS) entry which is preliminary data.</text>
</comment>
<accession>A0ABR0KSD5</accession>
<organism evidence="8 9">
    <name type="scientific">Cryomyces antarcticus</name>
    <dbReference type="NCBI Taxonomy" id="329879"/>
    <lineage>
        <taxon>Eukaryota</taxon>
        <taxon>Fungi</taxon>
        <taxon>Dikarya</taxon>
        <taxon>Ascomycota</taxon>
        <taxon>Pezizomycotina</taxon>
        <taxon>Dothideomycetes</taxon>
        <taxon>Dothideomycetes incertae sedis</taxon>
        <taxon>Cryomyces</taxon>
    </lineage>
</organism>
<dbReference type="Pfam" id="PF09779">
    <property type="entry name" value="Ima1_N"/>
    <property type="match status" value="1"/>
</dbReference>
<name>A0ABR0KSD5_9PEZI</name>
<evidence type="ECO:0000313" key="9">
    <source>
        <dbReference type="Proteomes" id="UP001357485"/>
    </source>
</evidence>
<evidence type="ECO:0000256" key="4">
    <source>
        <dbReference type="ARBA" id="ARBA00023136"/>
    </source>
</evidence>
<evidence type="ECO:0000256" key="1">
    <source>
        <dbReference type="ARBA" id="ARBA00004473"/>
    </source>
</evidence>
<dbReference type="PANTHER" id="PTHR28538:SF1">
    <property type="entry name" value="INTEGRAL INNER NUCLEAR MEMBRANE PROTEIN IMA1"/>
    <property type="match status" value="1"/>
</dbReference>
<dbReference type="Proteomes" id="UP001357485">
    <property type="component" value="Unassembled WGS sequence"/>
</dbReference>
<keyword evidence="5" id="KW-0539">Nucleus</keyword>
<evidence type="ECO:0000256" key="2">
    <source>
        <dbReference type="ARBA" id="ARBA00022692"/>
    </source>
</evidence>
<proteinExistence type="predicted"/>
<feature type="domain" description="Ima1 N-terminal" evidence="7">
    <location>
        <begin position="2"/>
        <end position="58"/>
    </location>
</feature>
<feature type="transmembrane region" description="Helical" evidence="6">
    <location>
        <begin position="105"/>
        <end position="127"/>
    </location>
</feature>
<keyword evidence="2 6" id="KW-0812">Transmembrane</keyword>
<dbReference type="InterPro" id="IPR042321">
    <property type="entry name" value="Ima1"/>
</dbReference>
<keyword evidence="9" id="KW-1185">Reference proteome</keyword>
<gene>
    <name evidence="8" type="ORF">LTR16_003558</name>
</gene>
<sequence>MIFCNTCIKNQHLLTQTLASYLPATTHSDYETFEAAYPHYRKSLEQRYPQICANCAPKAEDRIKAASYAAKTDHLRRMLDKTRNGGTESRDNSDWKRAGIMLSGWGWWSSILIQLVWHVFGVLAYPADIGLRPLDQMTVGGCIAQGLLSRQCSPECLS</sequence>
<dbReference type="InterPro" id="IPR018617">
    <property type="entry name" value="Ima1_N"/>
</dbReference>
<keyword evidence="4 6" id="KW-0472">Membrane</keyword>
<dbReference type="EMBL" id="JAVRRA010025002">
    <property type="protein sequence ID" value="KAK5124337.1"/>
    <property type="molecule type" value="Genomic_DNA"/>
</dbReference>
<evidence type="ECO:0000313" key="8">
    <source>
        <dbReference type="EMBL" id="KAK5124337.1"/>
    </source>
</evidence>
<keyword evidence="3 6" id="KW-1133">Transmembrane helix</keyword>